<proteinExistence type="predicted"/>
<keyword evidence="2" id="KW-1185">Reference proteome</keyword>
<evidence type="ECO:0000313" key="2">
    <source>
        <dbReference type="Proteomes" id="UP000076935"/>
    </source>
</evidence>
<dbReference type="GO" id="GO:0003677">
    <property type="term" value="F:DNA binding"/>
    <property type="evidence" value="ECO:0007669"/>
    <property type="project" value="InterPro"/>
</dbReference>
<dbReference type="AlphaFoldDB" id="A0A177L474"/>
<dbReference type="SUPFAM" id="SSF47413">
    <property type="entry name" value="lambda repressor-like DNA-binding domains"/>
    <property type="match status" value="1"/>
</dbReference>
<dbReference type="RefSeq" id="WP_063966377.1">
    <property type="nucleotide sequence ID" value="NZ_JBCNAN010000022.1"/>
</dbReference>
<accession>A0A177L474</accession>
<sequence>MVVKKSANVGQIVERMLSDEDLSVNQIAFDLDVSPQMASHLKNNRRTMQQDIAKRAINVYNDSPAFVMDLLFEFSDGYTSPVLRGKALEQHRLSFKEFLADEWADVQRKVYPTEKDDLEYKFDWKKAPENATKEEVAWIKDLIIELNEAEMAVTNFRRHLYEAYLINPKQVQKETFSRIKTKGWIEV</sequence>
<organism evidence="1 2">
    <name type="scientific">Domibacillus aminovorans</name>
    <dbReference type="NCBI Taxonomy" id="29332"/>
    <lineage>
        <taxon>Bacteria</taxon>
        <taxon>Bacillati</taxon>
        <taxon>Bacillota</taxon>
        <taxon>Bacilli</taxon>
        <taxon>Bacillales</taxon>
        <taxon>Bacillaceae</taxon>
        <taxon>Domibacillus</taxon>
    </lineage>
</organism>
<reference evidence="1 2" key="1">
    <citation type="submission" date="2016-01" db="EMBL/GenBank/DDBJ databases">
        <title>Investigation of taxonomic status of Bacillus aminovorans.</title>
        <authorList>
            <person name="Verma A."/>
            <person name="Pal Y."/>
            <person name="Krishnamurthi S."/>
        </authorList>
    </citation>
    <scope>NUCLEOTIDE SEQUENCE [LARGE SCALE GENOMIC DNA]</scope>
    <source>
        <strain evidence="1 2">DSM 1314</strain>
    </source>
</reference>
<dbReference type="Proteomes" id="UP000076935">
    <property type="component" value="Unassembled WGS sequence"/>
</dbReference>
<comment type="caution">
    <text evidence="1">The sequence shown here is derived from an EMBL/GenBank/DDBJ whole genome shotgun (WGS) entry which is preliminary data.</text>
</comment>
<dbReference type="Gene3D" id="1.10.260.40">
    <property type="entry name" value="lambda repressor-like DNA-binding domains"/>
    <property type="match status" value="1"/>
</dbReference>
<evidence type="ECO:0000313" key="1">
    <source>
        <dbReference type="EMBL" id="OAH60105.1"/>
    </source>
</evidence>
<protein>
    <submittedName>
        <fullName evidence="1">Uncharacterized protein</fullName>
    </submittedName>
</protein>
<name>A0A177L474_9BACI</name>
<dbReference type="InterPro" id="IPR010982">
    <property type="entry name" value="Lambda_DNA-bd_dom_sf"/>
</dbReference>
<dbReference type="EMBL" id="LQWY01000053">
    <property type="protein sequence ID" value="OAH60105.1"/>
    <property type="molecule type" value="Genomic_DNA"/>
</dbReference>
<gene>
    <name evidence="1" type="ORF">AWH49_18040</name>
</gene>